<gene>
    <name evidence="3" type="primary">dnaJ</name>
    <name evidence="3" type="ORF">MMAB1_2660</name>
</gene>
<keyword evidence="1" id="KW-1133">Transmembrane helix</keyword>
<dbReference type="SUPFAM" id="SSF46565">
    <property type="entry name" value="Chaperone J-domain"/>
    <property type="match status" value="1"/>
</dbReference>
<evidence type="ECO:0000259" key="2">
    <source>
        <dbReference type="PROSITE" id="PS50076"/>
    </source>
</evidence>
<dbReference type="AlphaFoldDB" id="A0A0X3BPB0"/>
<dbReference type="Gene3D" id="1.10.287.110">
    <property type="entry name" value="DnaJ domain"/>
    <property type="match status" value="1"/>
</dbReference>
<protein>
    <submittedName>
        <fullName evidence="3">Chaperone protein dnaJ</fullName>
    </submittedName>
</protein>
<evidence type="ECO:0000313" key="3">
    <source>
        <dbReference type="EMBL" id="CVK33873.1"/>
    </source>
</evidence>
<feature type="domain" description="J" evidence="2">
    <location>
        <begin position="7"/>
        <end position="71"/>
    </location>
</feature>
<proteinExistence type="predicted"/>
<dbReference type="PROSITE" id="PS00636">
    <property type="entry name" value="DNAJ_1"/>
    <property type="match status" value="1"/>
</dbReference>
<dbReference type="PANTHER" id="PTHR24074">
    <property type="entry name" value="CO-CHAPERONE PROTEIN DJLA"/>
    <property type="match status" value="1"/>
</dbReference>
<reference evidence="3 4" key="1">
    <citation type="submission" date="2016-01" db="EMBL/GenBank/DDBJ databases">
        <authorList>
            <person name="Manzoor S."/>
        </authorList>
    </citation>
    <scope>NUCLEOTIDE SEQUENCE [LARGE SCALE GENOMIC DNA]</scope>
    <source>
        <strain evidence="3">Methanoculleus sp MAB1</strain>
    </source>
</reference>
<name>A0A0X3BPB0_9EURY</name>
<keyword evidence="1" id="KW-0812">Transmembrane</keyword>
<dbReference type="GeneID" id="13354774"/>
<dbReference type="Pfam" id="PF00226">
    <property type="entry name" value="DnaJ"/>
    <property type="match status" value="1"/>
</dbReference>
<dbReference type="KEGG" id="mema:MMAB1_2660"/>
<keyword evidence="1" id="KW-0472">Membrane</keyword>
<dbReference type="RefSeq" id="WP_238320317.1">
    <property type="nucleotide sequence ID" value="NZ_JAHAVR010000009.1"/>
</dbReference>
<feature type="transmembrane region" description="Helical" evidence="1">
    <location>
        <begin position="113"/>
        <end position="134"/>
    </location>
</feature>
<dbReference type="PROSITE" id="PS50076">
    <property type="entry name" value="DNAJ_2"/>
    <property type="match status" value="1"/>
</dbReference>
<dbReference type="Proteomes" id="UP000069850">
    <property type="component" value="Chromosome 1"/>
</dbReference>
<dbReference type="PRINTS" id="PR00625">
    <property type="entry name" value="JDOMAIN"/>
</dbReference>
<dbReference type="InterPro" id="IPR001623">
    <property type="entry name" value="DnaJ_domain"/>
</dbReference>
<dbReference type="EMBL" id="LT158599">
    <property type="protein sequence ID" value="CVK33873.1"/>
    <property type="molecule type" value="Genomic_DNA"/>
</dbReference>
<dbReference type="InterPro" id="IPR018253">
    <property type="entry name" value="DnaJ_domain_CS"/>
</dbReference>
<accession>A0A0X3BPB0</accession>
<evidence type="ECO:0000313" key="4">
    <source>
        <dbReference type="Proteomes" id="UP000069850"/>
    </source>
</evidence>
<sequence>MRAVVETCYEILGVSRDATPDEIRAAYRRLAKQYHPDINQDPDANERFIAIQQAYETLIDPEARARYDIALQGGAGPAPHDPFRYRAAGGSGFSWSWQMPESGAGRTGLIARLFFWAVLVVLMLVLSLLFRVVAGCLRRQVSR</sequence>
<organism evidence="3 4">
    <name type="scientific">Methanoculleus bourgensis</name>
    <dbReference type="NCBI Taxonomy" id="83986"/>
    <lineage>
        <taxon>Archaea</taxon>
        <taxon>Methanobacteriati</taxon>
        <taxon>Methanobacteriota</taxon>
        <taxon>Stenosarchaea group</taxon>
        <taxon>Methanomicrobia</taxon>
        <taxon>Methanomicrobiales</taxon>
        <taxon>Methanomicrobiaceae</taxon>
        <taxon>Methanoculleus</taxon>
    </lineage>
</organism>
<dbReference type="SMART" id="SM00271">
    <property type="entry name" value="DnaJ"/>
    <property type="match status" value="1"/>
</dbReference>
<evidence type="ECO:0000256" key="1">
    <source>
        <dbReference type="SAM" id="Phobius"/>
    </source>
</evidence>
<dbReference type="InterPro" id="IPR036869">
    <property type="entry name" value="J_dom_sf"/>
</dbReference>
<dbReference type="InterPro" id="IPR050817">
    <property type="entry name" value="DjlA_DnaK_co-chaperone"/>
</dbReference>
<dbReference type="CDD" id="cd06257">
    <property type="entry name" value="DnaJ"/>
    <property type="match status" value="1"/>
</dbReference>